<dbReference type="Gene3D" id="1.10.10.1110">
    <property type="entry name" value="Methyltransferase PG1098, N-terminal domain"/>
    <property type="match status" value="1"/>
</dbReference>
<dbReference type="InterPro" id="IPR054168">
    <property type="entry name" value="PG_1098_Fer"/>
</dbReference>
<dbReference type="GO" id="GO:0008168">
    <property type="term" value="F:methyltransferase activity"/>
    <property type="evidence" value="ECO:0007669"/>
    <property type="project" value="UniProtKB-KW"/>
</dbReference>
<accession>A0ABV8JSU8</accession>
<dbReference type="SUPFAM" id="SSF53335">
    <property type="entry name" value="S-adenosyl-L-methionine-dependent methyltransferases"/>
    <property type="match status" value="1"/>
</dbReference>
<reference evidence="4" key="1">
    <citation type="journal article" date="2019" name="Int. J. Syst. Evol. Microbiol.">
        <title>The Global Catalogue of Microorganisms (GCM) 10K type strain sequencing project: providing services to taxonomists for standard genome sequencing and annotation.</title>
        <authorList>
            <consortium name="The Broad Institute Genomics Platform"/>
            <consortium name="The Broad Institute Genome Sequencing Center for Infectious Disease"/>
            <person name="Wu L."/>
            <person name="Ma J."/>
        </authorList>
    </citation>
    <scope>NUCLEOTIDE SEQUENCE [LARGE SCALE GENOMIC DNA]</scope>
    <source>
        <strain evidence="4">CECT 7477</strain>
    </source>
</reference>
<dbReference type="Pfam" id="PF22013">
    <property type="entry name" value="PG_1098_Fer"/>
    <property type="match status" value="1"/>
</dbReference>
<keyword evidence="4" id="KW-1185">Reference proteome</keyword>
<sequence>MSVLLKKPLFEDVSNKELAEQIEAYHKTKKKLPHWSKSANIYYPNKLNIEQTSSEITAKYKAEILGGKSLVDLTGGLGVDSYFFSKKFEKIIHCEISENLSVIARHNFKELGANNIISLNKNGIEFLRETKERFDAIFVDPSRRDSLKKKVFMLQDCTPDIIENLELLLNKSNQVLIKTSPLLDISLGLKELTNVHEIHIVAVENEVKELLWLIKKEALKELTIETVNIHKKGVQQFQFDYKDEQEATATFSNPLQYLYEPNSAILKSGAFKIISQQLGIHKLHENSHLYTSENIIHFPGRRFRIEKFLPYNRKSQRELKGIKANISTRNFPLSVQEIRSKHKIQDGGSHYIFFTKLMDATTSFLICSKTP</sequence>
<dbReference type="Gene3D" id="3.40.50.150">
    <property type="entry name" value="Vaccinia Virus protein VP39"/>
    <property type="match status" value="1"/>
</dbReference>
<proteinExistence type="predicted"/>
<dbReference type="InterPro" id="IPR041497">
    <property type="entry name" value="Thump-like"/>
</dbReference>
<keyword evidence="3" id="KW-0489">Methyltransferase</keyword>
<comment type="caution">
    <text evidence="3">The sequence shown here is derived from an EMBL/GenBank/DDBJ whole genome shotgun (WGS) entry which is preliminary data.</text>
</comment>
<name>A0ABV8JSU8_9FLAO</name>
<dbReference type="Proteomes" id="UP001595814">
    <property type="component" value="Unassembled WGS sequence"/>
</dbReference>
<dbReference type="InterPro" id="IPR029063">
    <property type="entry name" value="SAM-dependent_MTases_sf"/>
</dbReference>
<keyword evidence="3" id="KW-0808">Transferase</keyword>
<dbReference type="CDD" id="cd02440">
    <property type="entry name" value="AdoMet_MTases"/>
    <property type="match status" value="1"/>
</dbReference>
<dbReference type="GO" id="GO:0032259">
    <property type="term" value="P:methylation"/>
    <property type="evidence" value="ECO:0007669"/>
    <property type="project" value="UniProtKB-KW"/>
</dbReference>
<feature type="domain" description="PG-1098 ferredoxin-like" evidence="2">
    <location>
        <begin position="257"/>
        <end position="299"/>
    </location>
</feature>
<dbReference type="Pfam" id="PF18096">
    <property type="entry name" value="Thump_like"/>
    <property type="match status" value="1"/>
</dbReference>
<dbReference type="RefSeq" id="WP_317175504.1">
    <property type="nucleotide sequence ID" value="NZ_JACYFJ010000005.1"/>
</dbReference>
<feature type="domain" description="THUMP-like" evidence="1">
    <location>
        <begin position="300"/>
        <end position="369"/>
    </location>
</feature>
<gene>
    <name evidence="3" type="ORF">ACFOUT_18760</name>
</gene>
<evidence type="ECO:0000313" key="3">
    <source>
        <dbReference type="EMBL" id="MFC4097933.1"/>
    </source>
</evidence>
<evidence type="ECO:0000259" key="2">
    <source>
        <dbReference type="Pfam" id="PF22013"/>
    </source>
</evidence>
<evidence type="ECO:0000259" key="1">
    <source>
        <dbReference type="Pfam" id="PF18096"/>
    </source>
</evidence>
<dbReference type="EMBL" id="JBHSAW010000025">
    <property type="protein sequence ID" value="MFC4097933.1"/>
    <property type="molecule type" value="Genomic_DNA"/>
</dbReference>
<evidence type="ECO:0000313" key="4">
    <source>
        <dbReference type="Proteomes" id="UP001595814"/>
    </source>
</evidence>
<organism evidence="3 4">
    <name type="scientific">Euzebyella saccharophila</name>
    <dbReference type="NCBI Taxonomy" id="679664"/>
    <lineage>
        <taxon>Bacteria</taxon>
        <taxon>Pseudomonadati</taxon>
        <taxon>Bacteroidota</taxon>
        <taxon>Flavobacteriia</taxon>
        <taxon>Flavobacteriales</taxon>
        <taxon>Flavobacteriaceae</taxon>
        <taxon>Euzebyella</taxon>
    </lineage>
</organism>
<protein>
    <submittedName>
        <fullName evidence="3">Class I SAM-dependent methyltransferase</fullName>
    </submittedName>
</protein>